<dbReference type="PANTHER" id="PTHR32182:SF0">
    <property type="entry name" value="DNA REPLICATION AND REPAIR PROTEIN RECF"/>
    <property type="match status" value="1"/>
</dbReference>
<dbReference type="SUPFAM" id="SSF52540">
    <property type="entry name" value="P-loop containing nucleoside triphosphate hydrolases"/>
    <property type="match status" value="1"/>
</dbReference>
<gene>
    <name evidence="3" type="ORF">LKD70_00745</name>
</gene>
<proteinExistence type="predicted"/>
<dbReference type="RefSeq" id="WP_227706145.1">
    <property type="nucleotide sequence ID" value="NZ_JAJEQX010000001.1"/>
</dbReference>
<feature type="region of interest" description="Disordered" evidence="2">
    <location>
        <begin position="1114"/>
        <end position="1148"/>
    </location>
</feature>
<feature type="coiled-coil region" evidence="1">
    <location>
        <begin position="294"/>
        <end position="364"/>
    </location>
</feature>
<dbReference type="Gene3D" id="3.40.50.300">
    <property type="entry name" value="P-loop containing nucleotide triphosphate hydrolases"/>
    <property type="match status" value="2"/>
</dbReference>
<organism evidence="3 4">
    <name type="scientific">Ruminococcus turbiniformis</name>
    <dbReference type="NCBI Taxonomy" id="2881258"/>
    <lineage>
        <taxon>Bacteria</taxon>
        <taxon>Bacillati</taxon>
        <taxon>Bacillota</taxon>
        <taxon>Clostridia</taxon>
        <taxon>Eubacteriales</taxon>
        <taxon>Oscillospiraceae</taxon>
        <taxon>Ruminococcus</taxon>
    </lineage>
</organism>
<dbReference type="Proteomes" id="UP001198151">
    <property type="component" value="Unassembled WGS sequence"/>
</dbReference>
<evidence type="ECO:0000313" key="4">
    <source>
        <dbReference type="Proteomes" id="UP001198151"/>
    </source>
</evidence>
<keyword evidence="4" id="KW-1185">Reference proteome</keyword>
<sequence length="1148" mass="132864">MRQPKKLFTRILINNWGGISHRVLTLHEHVNLFSGKSGSGKSTVMDAIQVVLYGSVSQSFLNKAADDSKNKRSVLSYLRGAQKDGTANRSGIDFCSQIVMEIEDTGNHIVTCIGVAFEVGKNDADLKRYNFFSHSGRIPEDEYLKDGIPYTIAQIKKLTQERSKSVDNRGHGEVNRVYPSREAYLNMVYDVIFGYVEQGRMITMEKSAIALKMTSGTGQFIRDYMFPKSKENTVAVISEQLGAYREIRERVDDLEKRMELLDDIHGADLALANIRADKIHGETVLKYIEIEGSRAKLQSRRDDLEHAVKALESAEQKQNGIQQKLEKLRSDLVDVKAELKNSDYGQKQQELKEMERTIRLLADNSARWRQILHGLKRWEEEETATDYVSNRALQLIGDFAGGEVTEEKCEELKSHLKAALENVSEELSELGASLREMEKELREKEEALEDMQNDRKPYPKDLKAARQQLQSALSDRYGRTIQVHILADLFDITDEKWKNAVEGRLGRIKRSMITEPAYAIDAAKIFRKMKRFEEVDLINSAAVQRESPKAEPDSLYEAVRTDTGYVDWCLKRYLGRIRKCETVEELDSVRDGVTPDCYSYSNSIFRHLRERDYTKGACIGTKISRRRLKELEEEIDRMKEQLIGERQTEAALKEAQKFESLNEETGQIIKLAGAADELEQYYRREDRLREEIRELADGTRTAELKTRQEHLEAEISRSEEEAKQVQAEQIRLGSVRQAAEREIGELEGKLEILRMGFVPDEKLLQEVDAELRKRTEAAYRQEVRAKLERLGAEEEQAFESRAMARNRFNHAYPSYGFTGVEHENDAYDRVLEQCRKDFEPKYKEEFRKQYELVYHSLRDNVIATIHGEIRAAYRHRKEINRMLSKIRFSDSIYQIDILPAKNENGQFYDMLMAEELDSKVVDNSGFDGQMSLMEDEFFRKYEQKIQLLTEKFMPLREEDSQNRERHKLEMERFADYRNYLTFSMYEQSVDENGNERKNYVDDMAGVDSGGEGQNPKYVALLAGFAMLYMQQSNRDSKIRLVLLDEAFSKMDKERSEVCLRYARELQLQLIVCVPDERLQSLIRNVDSVYGFRRFKNQISMMHIDKGDYLSMIEGEENERTDREGGDVNAENAEDERGAVSDPVADPLY</sequence>
<comment type="caution">
    <text evidence="3">The sequence shown here is derived from an EMBL/GenBank/DDBJ whole genome shotgun (WGS) entry which is preliminary data.</text>
</comment>
<feature type="coiled-coil region" evidence="1">
    <location>
        <begin position="621"/>
        <end position="756"/>
    </location>
</feature>
<dbReference type="Pfam" id="PF13555">
    <property type="entry name" value="AAA_29"/>
    <property type="match status" value="1"/>
</dbReference>
<reference evidence="3 4" key="1">
    <citation type="submission" date="2021-10" db="EMBL/GenBank/DDBJ databases">
        <title>Anaerobic single-cell dispensing facilitates the cultivation of human gut bacteria.</title>
        <authorList>
            <person name="Afrizal A."/>
        </authorList>
    </citation>
    <scope>NUCLEOTIDE SEQUENCE [LARGE SCALE GENOMIC DNA]</scope>
    <source>
        <strain evidence="3 4">CLA-AA-H200</strain>
    </source>
</reference>
<evidence type="ECO:0000256" key="2">
    <source>
        <dbReference type="SAM" id="MobiDB-lite"/>
    </source>
</evidence>
<feature type="coiled-coil region" evidence="1">
    <location>
        <begin position="406"/>
        <end position="454"/>
    </location>
</feature>
<dbReference type="InterPro" id="IPR027417">
    <property type="entry name" value="P-loop_NTPase"/>
</dbReference>
<dbReference type="Pfam" id="PF13558">
    <property type="entry name" value="SbcC_Walker_B"/>
    <property type="match status" value="1"/>
</dbReference>
<evidence type="ECO:0000256" key="1">
    <source>
        <dbReference type="SAM" id="Coils"/>
    </source>
</evidence>
<accession>A0ABS8FV17</accession>
<protein>
    <submittedName>
        <fullName evidence="3">AAA family ATPase</fullName>
    </submittedName>
</protein>
<evidence type="ECO:0000313" key="3">
    <source>
        <dbReference type="EMBL" id="MCC2252982.1"/>
    </source>
</evidence>
<dbReference type="PANTHER" id="PTHR32182">
    <property type="entry name" value="DNA REPLICATION AND REPAIR PROTEIN RECF"/>
    <property type="match status" value="1"/>
</dbReference>
<name>A0ABS8FV17_9FIRM</name>
<feature type="coiled-coil region" evidence="1">
    <location>
        <begin position="237"/>
        <end position="264"/>
    </location>
</feature>
<keyword evidence="1" id="KW-0175">Coiled coil</keyword>
<dbReference type="EMBL" id="JAJEQX010000001">
    <property type="protein sequence ID" value="MCC2252982.1"/>
    <property type="molecule type" value="Genomic_DNA"/>
</dbReference>